<comment type="caution">
    <text evidence="1">The sequence shown here is derived from an EMBL/GenBank/DDBJ whole genome shotgun (WGS) entry which is preliminary data.</text>
</comment>
<sequence length="175" mass="18425">MISLPVRLGLVLGVLAFCQAKGEDLNLLAENTSGQEGSSQSITLGQGESAKLLYGSPGFNARLRCEIGTKTFDLSCFKGGTWDINPIVIAGPATITLKSGGVGNGASSGFVTLGITRIGLTSGPTSIPQEEGSTFEVILESSSDLVNWLVINPGEYSGTEARRFFRMRIVKKDPP</sequence>
<dbReference type="Proteomes" id="UP001371305">
    <property type="component" value="Unassembled WGS sequence"/>
</dbReference>
<reference evidence="1 2" key="1">
    <citation type="submission" date="2024-04" db="EMBL/GenBank/DDBJ databases">
        <title>Luteolibacter sp. isolated from soil.</title>
        <authorList>
            <person name="An J."/>
        </authorList>
    </citation>
    <scope>NUCLEOTIDE SEQUENCE [LARGE SCALE GENOMIC DNA]</scope>
    <source>
        <strain evidence="1 2">Y139</strain>
    </source>
</reference>
<dbReference type="RefSeq" id="WP_341402768.1">
    <property type="nucleotide sequence ID" value="NZ_JBBUKT010000001.1"/>
</dbReference>
<dbReference type="EMBL" id="JBBUKT010000001">
    <property type="protein sequence ID" value="MEK7949351.1"/>
    <property type="molecule type" value="Genomic_DNA"/>
</dbReference>
<keyword evidence="2" id="KW-1185">Reference proteome</keyword>
<organism evidence="1 2">
    <name type="scientific">Luteolibacter soli</name>
    <dbReference type="NCBI Taxonomy" id="3135280"/>
    <lineage>
        <taxon>Bacteria</taxon>
        <taxon>Pseudomonadati</taxon>
        <taxon>Verrucomicrobiota</taxon>
        <taxon>Verrucomicrobiia</taxon>
        <taxon>Verrucomicrobiales</taxon>
        <taxon>Verrucomicrobiaceae</taxon>
        <taxon>Luteolibacter</taxon>
    </lineage>
</organism>
<evidence type="ECO:0008006" key="3">
    <source>
        <dbReference type="Google" id="ProtNLM"/>
    </source>
</evidence>
<accession>A0ABU9AQ89</accession>
<protein>
    <recommendedName>
        <fullName evidence="3">Secreted protein</fullName>
    </recommendedName>
</protein>
<gene>
    <name evidence="1" type="ORF">WKV53_02525</name>
</gene>
<evidence type="ECO:0000313" key="2">
    <source>
        <dbReference type="Proteomes" id="UP001371305"/>
    </source>
</evidence>
<name>A0ABU9AQ89_9BACT</name>
<proteinExistence type="predicted"/>
<evidence type="ECO:0000313" key="1">
    <source>
        <dbReference type="EMBL" id="MEK7949351.1"/>
    </source>
</evidence>